<reference evidence="3" key="1">
    <citation type="journal article" date="2013" name="Nature">
        <title>Pan genome of the phytoplankton Emiliania underpins its global distribution.</title>
        <authorList>
            <person name="Read B.A."/>
            <person name="Kegel J."/>
            <person name="Klute M.J."/>
            <person name="Kuo A."/>
            <person name="Lefebvre S.C."/>
            <person name="Maumus F."/>
            <person name="Mayer C."/>
            <person name="Miller J."/>
            <person name="Monier A."/>
            <person name="Salamov A."/>
            <person name="Young J."/>
            <person name="Aguilar M."/>
            <person name="Claverie J.M."/>
            <person name="Frickenhaus S."/>
            <person name="Gonzalez K."/>
            <person name="Herman E.K."/>
            <person name="Lin Y.C."/>
            <person name="Napier J."/>
            <person name="Ogata H."/>
            <person name="Sarno A.F."/>
            <person name="Shmutz J."/>
            <person name="Schroeder D."/>
            <person name="de Vargas C."/>
            <person name="Verret F."/>
            <person name="von Dassow P."/>
            <person name="Valentin K."/>
            <person name="Van de Peer Y."/>
            <person name="Wheeler G."/>
            <person name="Dacks J.B."/>
            <person name="Delwiche C.F."/>
            <person name="Dyhrman S.T."/>
            <person name="Glockner G."/>
            <person name="John U."/>
            <person name="Richards T."/>
            <person name="Worden A.Z."/>
            <person name="Zhang X."/>
            <person name="Grigoriev I.V."/>
            <person name="Allen A.E."/>
            <person name="Bidle K."/>
            <person name="Borodovsky M."/>
            <person name="Bowler C."/>
            <person name="Brownlee C."/>
            <person name="Cock J.M."/>
            <person name="Elias M."/>
            <person name="Gladyshev V.N."/>
            <person name="Groth M."/>
            <person name="Guda C."/>
            <person name="Hadaegh A."/>
            <person name="Iglesias-Rodriguez M.D."/>
            <person name="Jenkins J."/>
            <person name="Jones B.M."/>
            <person name="Lawson T."/>
            <person name="Leese F."/>
            <person name="Lindquist E."/>
            <person name="Lobanov A."/>
            <person name="Lomsadze A."/>
            <person name="Malik S.B."/>
            <person name="Marsh M.E."/>
            <person name="Mackinder L."/>
            <person name="Mock T."/>
            <person name="Mueller-Roeber B."/>
            <person name="Pagarete A."/>
            <person name="Parker M."/>
            <person name="Probert I."/>
            <person name="Quesneville H."/>
            <person name="Raines C."/>
            <person name="Rensing S.A."/>
            <person name="Riano-Pachon D.M."/>
            <person name="Richier S."/>
            <person name="Rokitta S."/>
            <person name="Shiraiwa Y."/>
            <person name="Soanes D.M."/>
            <person name="van der Giezen M."/>
            <person name="Wahlund T.M."/>
            <person name="Williams B."/>
            <person name="Wilson W."/>
            <person name="Wolfe G."/>
            <person name="Wurch L.L."/>
        </authorList>
    </citation>
    <scope>NUCLEOTIDE SEQUENCE</scope>
</reference>
<evidence type="ECO:0000313" key="2">
    <source>
        <dbReference type="EnsemblProtists" id="EOD42092"/>
    </source>
</evidence>
<name>A0A0D3L257_EMIH1</name>
<reference evidence="2" key="2">
    <citation type="submission" date="2024-10" db="UniProtKB">
        <authorList>
            <consortium name="EnsemblProtists"/>
        </authorList>
    </citation>
    <scope>IDENTIFICATION</scope>
</reference>
<dbReference type="RefSeq" id="XP_005794521.1">
    <property type="nucleotide sequence ID" value="XM_005794464.1"/>
</dbReference>
<dbReference type="GeneID" id="17287362"/>
<dbReference type="EnsemblProtists" id="EOD42092">
    <property type="protein sequence ID" value="EOD42092"/>
    <property type="gene ID" value="EMIHUDRAFT_447585"/>
</dbReference>
<evidence type="ECO:0000256" key="1">
    <source>
        <dbReference type="SAM" id="MobiDB-lite"/>
    </source>
</evidence>
<accession>A0A0D3L257</accession>
<organism evidence="2 3">
    <name type="scientific">Emiliania huxleyi (strain CCMP1516)</name>
    <dbReference type="NCBI Taxonomy" id="280463"/>
    <lineage>
        <taxon>Eukaryota</taxon>
        <taxon>Haptista</taxon>
        <taxon>Haptophyta</taxon>
        <taxon>Prymnesiophyceae</taxon>
        <taxon>Isochrysidales</taxon>
        <taxon>Noelaerhabdaceae</taxon>
        <taxon>Emiliania</taxon>
    </lineage>
</organism>
<evidence type="ECO:0008006" key="4">
    <source>
        <dbReference type="Google" id="ProtNLM"/>
    </source>
</evidence>
<sequence length="496" mass="54480">MSRWLVELIEKRLHEVLIPIDPNNPVCRVDLRAGLIELEDVRLHAAFLSRNYTLPVEVLSSHVRRVRVKFSLRALLTRHRIELELDGLALVLAPRDDPPIEVARSIFRREKQQAIAGAELWQAHSRSISNDLGAQPDGSSHGGMRKLRAFGARVAQQAVDLSRPRTAITLHSTLQSARRRGAKGAAAADRVKDGTPVRVRLQVAALEEVDKSLVLYVRRQRARLNGRPDVPVRAAPREWWRYALRCIFASREALEVCTELSGHSWNALWRVLAIRQRYLHLHRRGRYNLPQLPPLSLPQREELLTMEELLELDTILLFRRFVHWQMVQLHGEPAAHEAYLGGGLDQELLRVDESALSEPGKDSLYQFSLADLQSLTQVATKVLSTTDSLGRAASSRFRRLLPGKPARSPGKGPPPEPTIAKPKSPGNGRSRRPARVSAASRRGSDGSEGCEGGEASLSATLSPSASLPGSPARGGGEWGEGGGQCGGAAGPAAPGV</sequence>
<dbReference type="AlphaFoldDB" id="A0A0D3L257"/>
<dbReference type="HOGENOM" id="CLU_550543_0_0_1"/>
<dbReference type="PaxDb" id="2903-EOD42092"/>
<feature type="region of interest" description="Disordered" evidence="1">
    <location>
        <begin position="393"/>
        <end position="496"/>
    </location>
</feature>
<dbReference type="KEGG" id="ehx:EMIHUDRAFT_447585"/>
<proteinExistence type="predicted"/>
<feature type="compositionally biased region" description="Gly residues" evidence="1">
    <location>
        <begin position="472"/>
        <end position="489"/>
    </location>
</feature>
<feature type="compositionally biased region" description="Low complexity" evidence="1">
    <location>
        <begin position="453"/>
        <end position="471"/>
    </location>
</feature>
<protein>
    <recommendedName>
        <fullName evidence="4">Vacuolar protein sorting-associated protein 13 second N-terminal domain-containing protein</fullName>
    </recommendedName>
</protein>
<evidence type="ECO:0000313" key="3">
    <source>
        <dbReference type="Proteomes" id="UP000013827"/>
    </source>
</evidence>
<keyword evidence="3" id="KW-1185">Reference proteome</keyword>
<dbReference type="Proteomes" id="UP000013827">
    <property type="component" value="Unassembled WGS sequence"/>
</dbReference>